<organism evidence="2 3">
    <name type="scientific">Paenibacillus selenitireducens</name>
    <dbReference type="NCBI Taxonomy" id="1324314"/>
    <lineage>
        <taxon>Bacteria</taxon>
        <taxon>Bacillati</taxon>
        <taxon>Bacillota</taxon>
        <taxon>Bacilli</taxon>
        <taxon>Bacillales</taxon>
        <taxon>Paenibacillaceae</taxon>
        <taxon>Paenibacillus</taxon>
    </lineage>
</organism>
<reference evidence="2 3" key="1">
    <citation type="submission" date="2017-01" db="EMBL/GenBank/DDBJ databases">
        <title>Genome analysis of Paenibacillus selenitrireducens ES3-24.</title>
        <authorList>
            <person name="Xu D."/>
            <person name="Yao R."/>
            <person name="Zheng S."/>
        </authorList>
    </citation>
    <scope>NUCLEOTIDE SEQUENCE [LARGE SCALE GENOMIC DNA]</scope>
    <source>
        <strain evidence="2 3">ES3-24</strain>
    </source>
</reference>
<gene>
    <name evidence="2" type="ORF">BVG16_16015</name>
</gene>
<dbReference type="Proteomes" id="UP000190188">
    <property type="component" value="Unassembled WGS sequence"/>
</dbReference>
<protein>
    <submittedName>
        <fullName evidence="2">Exopolysaccharide biosynthesis protein</fullName>
    </submittedName>
</protein>
<dbReference type="Pfam" id="PF09992">
    <property type="entry name" value="NAGPA"/>
    <property type="match status" value="1"/>
</dbReference>
<dbReference type="OrthoDB" id="9816453at2"/>
<dbReference type="InterPro" id="IPR018711">
    <property type="entry name" value="NAGPA"/>
</dbReference>
<sequence length="356" mass="38795">MRTPIQRMNRMLMLVSAPFIGLFFFLLAASYPTDITYEIQSTATPNDWKQSTAAINTQLDEASTTAKFTIDSIRKVATLYQKTTSTMNAIVNQSTIQAARPEKIYNTRITKRLGGASERVDSENITMELYRINQSTYEGYAVKIKLKDPKAMKMVLGHDTVGRAETTMQAVKRHGAAAGINAGGFADGGGGRYPLSTTVMNGKYVNGGFEASYKDLSFVGLNKQGQLIGGKFQSKSQLDRLEPSFGATFVPVLLTHGVKNPIPDKWKGSPSRAPRTVIGNYKDDQLLVMVINGRNENGSSGATLMELQNKLANLGVVDAYNLDGGGSSSLIFNGRVVNSPSDGQLRPVPTHFLFFK</sequence>
<dbReference type="RefSeq" id="WP_078499694.1">
    <property type="nucleotide sequence ID" value="NZ_MSZX01000006.1"/>
</dbReference>
<dbReference type="PANTHER" id="PTHR40446:SF2">
    <property type="entry name" value="N-ACETYLGLUCOSAMINE-1-PHOSPHODIESTER ALPHA-N-ACETYLGLUCOSAMINIDASE"/>
    <property type="match status" value="1"/>
</dbReference>
<name>A0A1T2X9U8_9BACL</name>
<dbReference type="PANTHER" id="PTHR40446">
    <property type="entry name" value="N-ACETYLGLUCOSAMINE-1-PHOSPHODIESTER ALPHA-N-ACETYLGLUCOSAMINIDASE"/>
    <property type="match status" value="1"/>
</dbReference>
<comment type="caution">
    <text evidence="2">The sequence shown here is derived from an EMBL/GenBank/DDBJ whole genome shotgun (WGS) entry which is preliminary data.</text>
</comment>
<evidence type="ECO:0000313" key="2">
    <source>
        <dbReference type="EMBL" id="OPA76677.1"/>
    </source>
</evidence>
<dbReference type="EMBL" id="MSZX01000006">
    <property type="protein sequence ID" value="OPA76677.1"/>
    <property type="molecule type" value="Genomic_DNA"/>
</dbReference>
<dbReference type="STRING" id="1324314.BVG16_16015"/>
<dbReference type="AlphaFoldDB" id="A0A1T2X9U8"/>
<accession>A0A1T2X9U8</accession>
<proteinExistence type="predicted"/>
<evidence type="ECO:0000259" key="1">
    <source>
        <dbReference type="Pfam" id="PF09992"/>
    </source>
</evidence>
<feature type="domain" description="Phosphodiester glycosidase" evidence="1">
    <location>
        <begin position="175"/>
        <end position="355"/>
    </location>
</feature>
<keyword evidence="3" id="KW-1185">Reference proteome</keyword>
<evidence type="ECO:0000313" key="3">
    <source>
        <dbReference type="Proteomes" id="UP000190188"/>
    </source>
</evidence>